<dbReference type="PANTHER" id="PTHR36436">
    <property type="entry name" value="SLL5081 PROTEIN"/>
    <property type="match status" value="1"/>
</dbReference>
<dbReference type="RefSeq" id="WP_073018325.1">
    <property type="nucleotide sequence ID" value="NZ_FQXU01000005.1"/>
</dbReference>
<accession>A0A1M5XMF6</accession>
<dbReference type="InterPro" id="IPR015315">
    <property type="entry name" value="DUF1963"/>
</dbReference>
<dbReference type="AlphaFoldDB" id="A0A1M5XMF6"/>
<protein>
    <submittedName>
        <fullName evidence="1">Uncharacterized protein YwqG</fullName>
    </submittedName>
</protein>
<proteinExistence type="predicted"/>
<dbReference type="PANTHER" id="PTHR36436:SF6">
    <property type="entry name" value="SLL5081 PROTEIN"/>
    <property type="match status" value="1"/>
</dbReference>
<dbReference type="Gene3D" id="2.30.320.10">
    <property type="entry name" value="YwqG-like"/>
    <property type="match status" value="1"/>
</dbReference>
<reference evidence="1 2" key="1">
    <citation type="submission" date="2016-11" db="EMBL/GenBank/DDBJ databases">
        <authorList>
            <person name="Jaros S."/>
            <person name="Januszkiewicz K."/>
            <person name="Wedrychowicz H."/>
        </authorList>
    </citation>
    <scope>NUCLEOTIDE SEQUENCE [LARGE SCALE GENOMIC DNA]</scope>
    <source>
        <strain evidence="1 2">DSM 6191</strain>
    </source>
</reference>
<name>A0A1M5XMF6_9CLOT</name>
<dbReference type="Pfam" id="PF09234">
    <property type="entry name" value="DUF1963"/>
    <property type="match status" value="1"/>
</dbReference>
<dbReference type="Proteomes" id="UP000184241">
    <property type="component" value="Unassembled WGS sequence"/>
</dbReference>
<sequence length="247" mass="29094">MITYEVPEILKKYEDTIRSTYRYSNEISFKREETKPWESKLGGCPYLKDIEEYPLDEDGDPMLFLAQINISDLEKMDELPEKGLLQFFVMNDDMFGLDNPVVVKYIENYEEDEEFLIKENPYENNKEYKSNLPFSHNGKMYFETREMPISSSIDLFEELFKDELTAEEYEKLSDDCYSCDSRVGGYPYFVQHDSLGFDDEDFLLLQLDIDDECGIMFGDSGNCVFSIPKDALKNRDFSKVVYDWQCC</sequence>
<dbReference type="SUPFAM" id="SSF103032">
    <property type="entry name" value="Hypothetical protein YwqG"/>
    <property type="match status" value="1"/>
</dbReference>
<gene>
    <name evidence="1" type="ORF">SAMN02745941_01520</name>
</gene>
<dbReference type="InterPro" id="IPR035948">
    <property type="entry name" value="YwqG-like_sf"/>
</dbReference>
<evidence type="ECO:0000313" key="2">
    <source>
        <dbReference type="Proteomes" id="UP000184241"/>
    </source>
</evidence>
<organism evidence="1 2">
    <name type="scientific">Clostridium intestinale DSM 6191</name>
    <dbReference type="NCBI Taxonomy" id="1121320"/>
    <lineage>
        <taxon>Bacteria</taxon>
        <taxon>Bacillati</taxon>
        <taxon>Bacillota</taxon>
        <taxon>Clostridia</taxon>
        <taxon>Eubacteriales</taxon>
        <taxon>Clostridiaceae</taxon>
        <taxon>Clostridium</taxon>
    </lineage>
</organism>
<evidence type="ECO:0000313" key="1">
    <source>
        <dbReference type="EMBL" id="SHI01010.1"/>
    </source>
</evidence>
<dbReference type="EMBL" id="FQXU01000005">
    <property type="protein sequence ID" value="SHI01010.1"/>
    <property type="molecule type" value="Genomic_DNA"/>
</dbReference>